<keyword evidence="1" id="KW-0732">Signal</keyword>
<gene>
    <name evidence="2" type="ORF">GCM10010123_16110</name>
</gene>
<reference evidence="2" key="1">
    <citation type="journal article" date="2014" name="Int. J. Syst. Evol. Microbiol.">
        <title>Complete genome sequence of Corynebacterium casei LMG S-19264T (=DSM 44701T), isolated from a smear-ripened cheese.</title>
        <authorList>
            <consortium name="US DOE Joint Genome Institute (JGI-PGF)"/>
            <person name="Walter F."/>
            <person name="Albersmeier A."/>
            <person name="Kalinowski J."/>
            <person name="Ruckert C."/>
        </authorList>
    </citation>
    <scope>NUCLEOTIDE SEQUENCE</scope>
    <source>
        <strain evidence="2">JCM 3090</strain>
    </source>
</reference>
<evidence type="ECO:0000313" key="2">
    <source>
        <dbReference type="EMBL" id="GGJ87312.1"/>
    </source>
</evidence>
<evidence type="ECO:0008006" key="4">
    <source>
        <dbReference type="Google" id="ProtNLM"/>
    </source>
</evidence>
<proteinExistence type="predicted"/>
<keyword evidence="3" id="KW-1185">Reference proteome</keyword>
<protein>
    <recommendedName>
        <fullName evidence="4">Secreted protein</fullName>
    </recommendedName>
</protein>
<sequence length="176" mass="18523">MRYTPTTRYRTAAAAAAALLAAALAPPPAAAAAVPAQGPGPATPAVSAAPAAGCTGKLIESRNLTVAKKKVGELDVYFDRKKNRNCAVMNHANATWGKKLRTRAWVGVCTERKPTHKPCHIVPKSDHAQEGKFAYRAGPVWTRAASSGRCISASGYLWIGGKRYTVGTSPWVGHCG</sequence>
<evidence type="ECO:0000256" key="1">
    <source>
        <dbReference type="SAM" id="SignalP"/>
    </source>
</evidence>
<feature type="signal peptide" evidence="1">
    <location>
        <begin position="1"/>
        <end position="31"/>
    </location>
</feature>
<feature type="chain" id="PRO_5035313105" description="Secreted protein" evidence="1">
    <location>
        <begin position="32"/>
        <end position="176"/>
    </location>
</feature>
<dbReference type="AlphaFoldDB" id="A0A8J3F7B6"/>
<organism evidence="2 3">
    <name type="scientific">Pilimelia anulata</name>
    <dbReference type="NCBI Taxonomy" id="53371"/>
    <lineage>
        <taxon>Bacteria</taxon>
        <taxon>Bacillati</taxon>
        <taxon>Actinomycetota</taxon>
        <taxon>Actinomycetes</taxon>
        <taxon>Micromonosporales</taxon>
        <taxon>Micromonosporaceae</taxon>
        <taxon>Pilimelia</taxon>
    </lineage>
</organism>
<evidence type="ECO:0000313" key="3">
    <source>
        <dbReference type="Proteomes" id="UP000649739"/>
    </source>
</evidence>
<dbReference type="EMBL" id="BMQB01000003">
    <property type="protein sequence ID" value="GGJ87312.1"/>
    <property type="molecule type" value="Genomic_DNA"/>
</dbReference>
<dbReference type="Proteomes" id="UP000649739">
    <property type="component" value="Unassembled WGS sequence"/>
</dbReference>
<dbReference type="RefSeq" id="WP_189169453.1">
    <property type="nucleotide sequence ID" value="NZ_BMQB01000003.1"/>
</dbReference>
<reference evidence="2" key="2">
    <citation type="submission" date="2020-09" db="EMBL/GenBank/DDBJ databases">
        <authorList>
            <person name="Sun Q."/>
            <person name="Ohkuma M."/>
        </authorList>
    </citation>
    <scope>NUCLEOTIDE SEQUENCE</scope>
    <source>
        <strain evidence="2">JCM 3090</strain>
    </source>
</reference>
<accession>A0A8J3F7B6</accession>
<comment type="caution">
    <text evidence="2">The sequence shown here is derived from an EMBL/GenBank/DDBJ whole genome shotgun (WGS) entry which is preliminary data.</text>
</comment>
<name>A0A8J3F7B6_9ACTN</name>